<keyword evidence="2 5" id="KW-0479">Metal-binding</keyword>
<proteinExistence type="predicted"/>
<feature type="binding site" description="axial binding residue" evidence="5">
    <location>
        <position position="46"/>
    </location>
    <ligand>
        <name>heme c</name>
        <dbReference type="ChEBI" id="CHEBI:61717"/>
        <label>1</label>
    </ligand>
    <ligandPart>
        <name>Fe</name>
        <dbReference type="ChEBI" id="CHEBI:18248"/>
    </ligandPart>
</feature>
<keyword evidence="1 4" id="KW-0349">Heme</keyword>
<dbReference type="Proteomes" id="UP000199758">
    <property type="component" value="Unassembled WGS sequence"/>
</dbReference>
<reference evidence="8 9" key="1">
    <citation type="submission" date="2016-11" db="EMBL/GenBank/DDBJ databases">
        <authorList>
            <person name="Jaros S."/>
            <person name="Januszkiewicz K."/>
            <person name="Wedrychowicz H."/>
        </authorList>
    </citation>
    <scope>NUCLEOTIDE SEQUENCE [LARGE SCALE GENOMIC DNA]</scope>
    <source>
        <strain evidence="8 9">CGMCC 1.7049</strain>
    </source>
</reference>
<evidence type="ECO:0000256" key="6">
    <source>
        <dbReference type="SAM" id="SignalP"/>
    </source>
</evidence>
<dbReference type="InterPro" id="IPR009056">
    <property type="entry name" value="Cyt_c-like_dom"/>
</dbReference>
<dbReference type="GO" id="GO:0005506">
    <property type="term" value="F:iron ion binding"/>
    <property type="evidence" value="ECO:0007669"/>
    <property type="project" value="InterPro"/>
</dbReference>
<organism evidence="8 9">
    <name type="scientific">Hydrocarboniphaga daqingensis</name>
    <dbReference type="NCBI Taxonomy" id="490188"/>
    <lineage>
        <taxon>Bacteria</taxon>
        <taxon>Pseudomonadati</taxon>
        <taxon>Pseudomonadota</taxon>
        <taxon>Gammaproteobacteria</taxon>
        <taxon>Nevskiales</taxon>
        <taxon>Nevskiaceae</taxon>
        <taxon>Hydrocarboniphaga</taxon>
    </lineage>
</organism>
<name>A0A1M5RD68_9GAMM</name>
<feature type="binding site" description="covalent" evidence="4">
    <location>
        <position position="147"/>
    </location>
    <ligand>
        <name>heme c</name>
        <dbReference type="ChEBI" id="CHEBI:61717"/>
        <label>2</label>
    </ligand>
</feature>
<evidence type="ECO:0000256" key="4">
    <source>
        <dbReference type="PIRSR" id="PIRSR000005-1"/>
    </source>
</evidence>
<dbReference type="PANTHER" id="PTHR33751">
    <property type="entry name" value="CBB3-TYPE CYTOCHROME C OXIDASE SUBUNIT FIXP"/>
    <property type="match status" value="1"/>
</dbReference>
<feature type="domain" description="Cytochrome c" evidence="7">
    <location>
        <begin position="123"/>
        <end position="213"/>
    </location>
</feature>
<feature type="signal peptide" evidence="6">
    <location>
        <begin position="1"/>
        <end position="22"/>
    </location>
</feature>
<evidence type="ECO:0000313" key="8">
    <source>
        <dbReference type="EMBL" id="SHH24287.1"/>
    </source>
</evidence>
<evidence type="ECO:0000256" key="5">
    <source>
        <dbReference type="PIRSR" id="PIRSR000005-2"/>
    </source>
</evidence>
<feature type="binding site" description="covalent" evidence="4">
    <location>
        <position position="42"/>
    </location>
    <ligand>
        <name>heme c</name>
        <dbReference type="ChEBI" id="CHEBI:61717"/>
        <label>1</label>
    </ligand>
</feature>
<feature type="binding site" description="covalent" evidence="4">
    <location>
        <position position="144"/>
    </location>
    <ligand>
        <name>heme c</name>
        <dbReference type="ChEBI" id="CHEBI:61717"/>
        <label>2</label>
    </ligand>
</feature>
<evidence type="ECO:0000256" key="3">
    <source>
        <dbReference type="ARBA" id="ARBA00023004"/>
    </source>
</evidence>
<dbReference type="PANTHER" id="PTHR33751:SF11">
    <property type="entry name" value="BLL4483 PROTEIN"/>
    <property type="match status" value="1"/>
</dbReference>
<keyword evidence="9" id="KW-1185">Reference proteome</keyword>
<comment type="PTM">
    <text evidence="4">Binds 2 heme c groups covalently per subunit.</text>
</comment>
<feature type="binding site" description="axial binding residue" evidence="5">
    <location>
        <position position="86"/>
    </location>
    <ligand>
        <name>heme c</name>
        <dbReference type="ChEBI" id="CHEBI:61717"/>
        <label>1</label>
    </ligand>
    <ligandPart>
        <name>Fe</name>
        <dbReference type="ChEBI" id="CHEBI:18248"/>
    </ligandPart>
</feature>
<accession>A0A1M5RD68</accession>
<feature type="chain" id="PRO_5013268570" evidence="6">
    <location>
        <begin position="23"/>
        <end position="244"/>
    </location>
</feature>
<sequence length="244" mass="25942">MSRVRIGLLAAIGLMLAGTAGAQTRQSAPHALDSIEQRVLPCSACHGAEGRATRDGYYPRIAGKPAGYLFNQLQNFRDHRRVNAQMTYLAQRQPDAYLMEIAEHFARQDLPYPPPEAPRVAAAALARGEQLVHQGDTAQQLPACSRCHGERLTGVAPAVPGLLGLPYDYLAAQLGAWREGTRHAHQPDCMAVIAERLSADDIGAVAGWLAAQPMPADTHPAAAQAAPLPIDCGGLAPAIQRSAP</sequence>
<dbReference type="EMBL" id="FQWZ01000007">
    <property type="protein sequence ID" value="SHH24287.1"/>
    <property type="molecule type" value="Genomic_DNA"/>
</dbReference>
<evidence type="ECO:0000256" key="1">
    <source>
        <dbReference type="ARBA" id="ARBA00022617"/>
    </source>
</evidence>
<dbReference type="PROSITE" id="PS51007">
    <property type="entry name" value="CYTC"/>
    <property type="match status" value="1"/>
</dbReference>
<evidence type="ECO:0000313" key="9">
    <source>
        <dbReference type="Proteomes" id="UP000199758"/>
    </source>
</evidence>
<dbReference type="InterPro" id="IPR036909">
    <property type="entry name" value="Cyt_c-like_dom_sf"/>
</dbReference>
<evidence type="ECO:0000256" key="2">
    <source>
        <dbReference type="ARBA" id="ARBA00022723"/>
    </source>
</evidence>
<dbReference type="AlphaFoldDB" id="A0A1M5RD68"/>
<dbReference type="GO" id="GO:0009055">
    <property type="term" value="F:electron transfer activity"/>
    <property type="evidence" value="ECO:0007669"/>
    <property type="project" value="InterPro"/>
</dbReference>
<dbReference type="SUPFAM" id="SSF46626">
    <property type="entry name" value="Cytochrome c"/>
    <property type="match status" value="2"/>
</dbReference>
<dbReference type="GO" id="GO:0042597">
    <property type="term" value="C:periplasmic space"/>
    <property type="evidence" value="ECO:0007669"/>
    <property type="project" value="InterPro"/>
</dbReference>
<dbReference type="InterPro" id="IPR024167">
    <property type="entry name" value="Cytochrome_c4-like"/>
</dbReference>
<feature type="binding site" description="axial binding residue" evidence="5">
    <location>
        <position position="148"/>
    </location>
    <ligand>
        <name>heme c</name>
        <dbReference type="ChEBI" id="CHEBI:61717"/>
        <label>2</label>
    </ligand>
    <ligandPart>
        <name>Fe</name>
        <dbReference type="ChEBI" id="CHEBI:18248"/>
    </ligandPart>
</feature>
<dbReference type="STRING" id="490188.SAMN04488068_3044"/>
<feature type="binding site" description="covalent" evidence="4">
    <location>
        <position position="45"/>
    </location>
    <ligand>
        <name>heme c</name>
        <dbReference type="ChEBI" id="CHEBI:61717"/>
        <label>1</label>
    </ligand>
</feature>
<dbReference type="RefSeq" id="WP_072898793.1">
    <property type="nucleotide sequence ID" value="NZ_FQWZ01000007.1"/>
</dbReference>
<protein>
    <submittedName>
        <fullName evidence="8">Cytochrome c553</fullName>
    </submittedName>
</protein>
<keyword evidence="6" id="KW-0732">Signal</keyword>
<gene>
    <name evidence="8" type="ORF">SAMN04488068_3044</name>
</gene>
<dbReference type="GO" id="GO:0020037">
    <property type="term" value="F:heme binding"/>
    <property type="evidence" value="ECO:0007669"/>
    <property type="project" value="InterPro"/>
</dbReference>
<evidence type="ECO:0000259" key="7">
    <source>
        <dbReference type="PROSITE" id="PS51007"/>
    </source>
</evidence>
<dbReference type="InterPro" id="IPR050597">
    <property type="entry name" value="Cytochrome_c_Oxidase_Subunit"/>
</dbReference>
<keyword evidence="3 5" id="KW-0408">Iron</keyword>
<dbReference type="PIRSF" id="PIRSF000005">
    <property type="entry name" value="Cytochrome_c4"/>
    <property type="match status" value="1"/>
</dbReference>
<dbReference type="OrthoDB" id="9773456at2"/>
<feature type="binding site" description="axial binding residue" evidence="5">
    <location>
        <position position="190"/>
    </location>
    <ligand>
        <name>heme c</name>
        <dbReference type="ChEBI" id="CHEBI:61717"/>
        <label>2</label>
    </ligand>
    <ligandPart>
        <name>Fe</name>
        <dbReference type="ChEBI" id="CHEBI:18248"/>
    </ligandPart>
</feature>
<dbReference type="Gene3D" id="1.10.760.10">
    <property type="entry name" value="Cytochrome c-like domain"/>
    <property type="match status" value="2"/>
</dbReference>